<protein>
    <submittedName>
        <fullName evidence="1">Major surface-labeled trophozoite antigen</fullName>
    </submittedName>
</protein>
<organism evidence="1 2">
    <name type="scientific">Giardia intestinalis</name>
    <name type="common">Giardia lamblia</name>
    <dbReference type="NCBI Taxonomy" id="5741"/>
    <lineage>
        <taxon>Eukaryota</taxon>
        <taxon>Metamonada</taxon>
        <taxon>Diplomonadida</taxon>
        <taxon>Hexamitidae</taxon>
        <taxon>Giardiinae</taxon>
        <taxon>Giardia</taxon>
    </lineage>
</organism>
<proteinExistence type="predicted"/>
<dbReference type="EMBL" id="AHHH01000091">
    <property type="protein sequence ID" value="ESU42227.1"/>
    <property type="molecule type" value="Genomic_DNA"/>
</dbReference>
<evidence type="ECO:0000313" key="1">
    <source>
        <dbReference type="EMBL" id="ESU42227.1"/>
    </source>
</evidence>
<gene>
    <name evidence="1" type="ORF">GSB_152883</name>
</gene>
<evidence type="ECO:0000313" key="2">
    <source>
        <dbReference type="Proteomes" id="UP000018040"/>
    </source>
</evidence>
<sequence>MLLSVNVSTKIIRSLKIIEGCAAPYWLAHNALFQGSILLEGISLEQAGILTVHEKMPYGLIKQEAQSSASTCKWKRLRSKKAVTQCNDTQLGQQSTG</sequence>
<name>V6TV57_GIAIN</name>
<comment type="caution">
    <text evidence="1">The sequence shown here is derived from an EMBL/GenBank/DDBJ whole genome shotgun (WGS) entry which is preliminary data.</text>
</comment>
<reference evidence="1 2" key="2">
    <citation type="journal article" date="2013" name="Genome Biol. Evol.">
        <title>Genome sequencing of Giardia lamblia genotypes A2 and B isolates (DH and GS) and comparative analysis with the genomes of genotypes A1 and E (WB and Pig).</title>
        <authorList>
            <person name="Adam R.D."/>
            <person name="Dahlstrom E.W."/>
            <person name="Martens C.A."/>
            <person name="Bruno D.P."/>
            <person name="Barbian K.D."/>
            <person name="Ricklefs S.M."/>
            <person name="Hernandez M.M."/>
            <person name="Narla N.P."/>
            <person name="Patel R.B."/>
            <person name="Porcella S.F."/>
            <person name="Nash T.E."/>
        </authorList>
    </citation>
    <scope>NUCLEOTIDE SEQUENCE [LARGE SCALE GENOMIC DNA]</scope>
    <source>
        <strain evidence="1 2">GS</strain>
    </source>
</reference>
<accession>V6TV57</accession>
<reference evidence="2" key="1">
    <citation type="submission" date="2012-02" db="EMBL/GenBank/DDBJ databases">
        <title>Genome sequencing of Giardia lamblia Genotypes A2 and B isolates (DH and GS) and comparative analysis with the genomes of Genotypes A1 and E (WB and Pig).</title>
        <authorList>
            <person name="Adam R."/>
            <person name="Dahlstrom E."/>
            <person name="Martens C."/>
            <person name="Bruno D."/>
            <person name="Barbian K."/>
            <person name="Porcella S.F."/>
            <person name="Nash T."/>
        </authorList>
    </citation>
    <scope>NUCLEOTIDE SEQUENCE</scope>
    <source>
        <strain evidence="2">GS</strain>
    </source>
</reference>
<dbReference type="AlphaFoldDB" id="V6TV57"/>
<dbReference type="Proteomes" id="UP000018040">
    <property type="component" value="Unassembled WGS sequence"/>
</dbReference>